<dbReference type="Gene3D" id="2.30.310.10">
    <property type="entry name" value="ibrinogen binding protein from staphylococcus aureus domain"/>
    <property type="match status" value="1"/>
</dbReference>
<evidence type="ECO:0000313" key="3">
    <source>
        <dbReference type="EMBL" id="SKC53052.1"/>
    </source>
</evidence>
<accession>A0A1T5JNY9</accession>
<dbReference type="GO" id="GO:0072344">
    <property type="term" value="P:rescue of stalled ribosome"/>
    <property type="evidence" value="ECO:0007669"/>
    <property type="project" value="TreeGrafter"/>
</dbReference>
<gene>
    <name evidence="3" type="ORF">SAMN05660236_1300</name>
</gene>
<evidence type="ECO:0000313" key="4">
    <source>
        <dbReference type="Proteomes" id="UP000190961"/>
    </source>
</evidence>
<dbReference type="Pfam" id="PF05833">
    <property type="entry name" value="NFACT_N"/>
    <property type="match status" value="1"/>
</dbReference>
<feature type="coiled-coil region" evidence="1">
    <location>
        <begin position="334"/>
        <end position="375"/>
    </location>
</feature>
<keyword evidence="4" id="KW-1185">Reference proteome</keyword>
<dbReference type="GO" id="GO:0043023">
    <property type="term" value="F:ribosomal large subunit binding"/>
    <property type="evidence" value="ECO:0007669"/>
    <property type="project" value="TreeGrafter"/>
</dbReference>
<evidence type="ECO:0000259" key="2">
    <source>
        <dbReference type="Pfam" id="PF05670"/>
    </source>
</evidence>
<dbReference type="InterPro" id="IPR051608">
    <property type="entry name" value="RQC_Subunit_NEMF"/>
</dbReference>
<dbReference type="GO" id="GO:0000049">
    <property type="term" value="F:tRNA binding"/>
    <property type="evidence" value="ECO:0007669"/>
    <property type="project" value="TreeGrafter"/>
</dbReference>
<dbReference type="OrthoDB" id="9766163at2"/>
<sequence length="518" mass="60270">MHNNYYFLRQLSKSLEKSLTGTVISECFSQNKDELIIRFETHTEPFFIKASLEPAFSCLSFPDNFSRARKNSVDLFEKMIGSRVSGIRQFNNERSFAILLTDDLTLLFKMHGNRSNIILFEKDIPITLFRNNIPADVNLQLDSLDRTIDWSYESFLQHRAKLPSLYFTFGKIVWKYLDDRNFEMLSPEQQWNEIQNIKRLLEDPVYYITQTDTTLALSLLGYGKTIKEFTDPAKAVNDFFYTYTQHAAFFREKASAISSIRHKLQGSESYYQKTFEKLAEVEGDNHYKVWADLIMAHMHTIKMGTEKVTLPDFYHENNPIEIKLKKDISPQKNAENFYRKAKNQHIEIERLQQALEGKEKEIENLKQQLLEIETIGELKSLRKTISATGFTSEKEKQTAPLPFHEFDHNGFRIWVGRNAQANDILTFKYGFKEDLWLHAKDVPGSHVLIKYQSGKNFPKDVIERAAQLAAYNSKRKTETLCPVVVTPKKFVRKRKGDPAGAVVVEREEVIMVEPLKEV</sequence>
<dbReference type="InterPro" id="IPR008532">
    <property type="entry name" value="NFACT_RNA-bd"/>
</dbReference>
<dbReference type="GO" id="GO:1990112">
    <property type="term" value="C:RQC complex"/>
    <property type="evidence" value="ECO:0007669"/>
    <property type="project" value="TreeGrafter"/>
</dbReference>
<dbReference type="AlphaFoldDB" id="A0A1T5JNY9"/>
<protein>
    <submittedName>
        <fullName evidence="3">Predicted component of the ribosome quality control (RQC) complex, YloA/Tae2 family, contains fibronectin-binding (FbpA) and DUF814 domains</fullName>
    </submittedName>
</protein>
<feature type="domain" description="NFACT RNA-binding" evidence="2">
    <location>
        <begin position="407"/>
        <end position="496"/>
    </location>
</feature>
<reference evidence="3 4" key="1">
    <citation type="submission" date="2017-02" db="EMBL/GenBank/DDBJ databases">
        <authorList>
            <person name="Peterson S.W."/>
        </authorList>
    </citation>
    <scope>NUCLEOTIDE SEQUENCE [LARGE SCALE GENOMIC DNA]</scope>
    <source>
        <strain evidence="3 4">DSM 25262</strain>
    </source>
</reference>
<dbReference type="PANTHER" id="PTHR15239">
    <property type="entry name" value="NUCLEAR EXPORT MEDIATOR FACTOR NEMF"/>
    <property type="match status" value="1"/>
</dbReference>
<dbReference type="RefSeq" id="WP_079685849.1">
    <property type="nucleotide sequence ID" value="NZ_FUZU01000001.1"/>
</dbReference>
<organism evidence="3 4">
    <name type="scientific">Ohtaekwangia koreensis</name>
    <dbReference type="NCBI Taxonomy" id="688867"/>
    <lineage>
        <taxon>Bacteria</taxon>
        <taxon>Pseudomonadati</taxon>
        <taxon>Bacteroidota</taxon>
        <taxon>Cytophagia</taxon>
        <taxon>Cytophagales</taxon>
        <taxon>Fulvivirgaceae</taxon>
        <taxon>Ohtaekwangia</taxon>
    </lineage>
</organism>
<evidence type="ECO:0000256" key="1">
    <source>
        <dbReference type="SAM" id="Coils"/>
    </source>
</evidence>
<dbReference type="Pfam" id="PF05670">
    <property type="entry name" value="NFACT-R_1"/>
    <property type="match status" value="1"/>
</dbReference>
<dbReference type="STRING" id="688867.SAMN05660236_1300"/>
<proteinExistence type="predicted"/>
<dbReference type="Proteomes" id="UP000190961">
    <property type="component" value="Unassembled WGS sequence"/>
</dbReference>
<name>A0A1T5JNY9_9BACT</name>
<dbReference type="EMBL" id="FUZU01000001">
    <property type="protein sequence ID" value="SKC53052.1"/>
    <property type="molecule type" value="Genomic_DNA"/>
</dbReference>
<keyword evidence="1" id="KW-0175">Coiled coil</keyword>
<dbReference type="PANTHER" id="PTHR15239:SF6">
    <property type="entry name" value="RIBOSOME QUALITY CONTROL COMPLEX SUBUNIT NEMF"/>
    <property type="match status" value="1"/>
</dbReference>